<protein>
    <submittedName>
        <fullName evidence="2">Uncharacterized protein</fullName>
    </submittedName>
</protein>
<proteinExistence type="predicted"/>
<dbReference type="Proteomes" id="UP000005984">
    <property type="component" value="Unassembled WGS sequence"/>
</dbReference>
<feature type="region of interest" description="Disordered" evidence="1">
    <location>
        <begin position="195"/>
        <end position="225"/>
    </location>
</feature>
<feature type="compositionally biased region" description="Basic and acidic residues" evidence="1">
    <location>
        <begin position="195"/>
        <end position="218"/>
    </location>
</feature>
<name>C2BF13_9FIRM</name>
<gene>
    <name evidence="2" type="ORF">HMPREF0072_0933</name>
</gene>
<dbReference type="HOGENOM" id="CLU_1064145_0_0_9"/>
<evidence type="ECO:0000313" key="3">
    <source>
        <dbReference type="Proteomes" id="UP000005984"/>
    </source>
</evidence>
<sequence>MVEYLIDKPQRVDMKKIFLILLCMILLACSRQGDNAKVLKSEVARPKAKSGQVSDFLVGKVLKDSFDDPHSYSSLNFYEDGEFDGDFLSNSDIDGKDFGLKGISEKTYNRSEIHKSVFSGKFKVGESISKGVYKLKLEDFSINNEKGPDKEIKYQSWVDFARGLSEDDEYILYLKGALLDDYLLGNNQFKKDQIENSEEDDHHHEEGDHDNEDIHHDHEDDDDDHDEKYRAYGLIIYNKTQGIIFTEHDKWAMSNHHHHHH</sequence>
<comment type="caution">
    <text evidence="2">The sequence shown here is derived from an EMBL/GenBank/DDBJ whole genome shotgun (WGS) entry which is preliminary data.</text>
</comment>
<dbReference type="STRING" id="525254.HMPREF0072_0933"/>
<dbReference type="EMBL" id="ABYO01000192">
    <property type="protein sequence ID" value="EEI86544.1"/>
    <property type="molecule type" value="Genomic_DNA"/>
</dbReference>
<organism evidence="2 3">
    <name type="scientific">Anaerococcus lactolyticus ATCC 51172</name>
    <dbReference type="NCBI Taxonomy" id="525254"/>
    <lineage>
        <taxon>Bacteria</taxon>
        <taxon>Bacillati</taxon>
        <taxon>Bacillota</taxon>
        <taxon>Tissierellia</taxon>
        <taxon>Tissierellales</taxon>
        <taxon>Peptoniphilaceae</taxon>
        <taxon>Anaerococcus</taxon>
    </lineage>
</organism>
<keyword evidence="3" id="KW-1185">Reference proteome</keyword>
<accession>C2BF13</accession>
<dbReference type="AlphaFoldDB" id="C2BF13"/>
<evidence type="ECO:0000256" key="1">
    <source>
        <dbReference type="SAM" id="MobiDB-lite"/>
    </source>
</evidence>
<evidence type="ECO:0000313" key="2">
    <source>
        <dbReference type="EMBL" id="EEI86544.1"/>
    </source>
</evidence>
<reference evidence="2 3" key="1">
    <citation type="submission" date="2008-10" db="EMBL/GenBank/DDBJ databases">
        <authorList>
            <person name="Qin X."/>
            <person name="Bachman B."/>
            <person name="Battles P."/>
            <person name="Bell A."/>
            <person name="Bess C."/>
            <person name="Bickham C."/>
            <person name="Chaboub L."/>
            <person name="Chen D."/>
            <person name="Coyle M."/>
            <person name="Deiros D.R."/>
            <person name="Dinh H."/>
            <person name="Forbes L."/>
            <person name="Fowler G."/>
            <person name="Francisco L."/>
            <person name="Fu Q."/>
            <person name="Gubbala S."/>
            <person name="Hale W."/>
            <person name="Han Y."/>
            <person name="Hemphill L."/>
            <person name="Highlander S.K."/>
            <person name="Hirani K."/>
            <person name="Hogues M."/>
            <person name="Jackson L."/>
            <person name="Jakkamsetti A."/>
            <person name="Javaid M."/>
            <person name="Jiang H."/>
            <person name="Korchina V."/>
            <person name="Kovar C."/>
            <person name="Lara F."/>
            <person name="Lee S."/>
            <person name="Mata R."/>
            <person name="Mathew T."/>
            <person name="Moen C."/>
            <person name="Morales K."/>
            <person name="Munidasa M."/>
            <person name="Nazareth L."/>
            <person name="Ngo R."/>
            <person name="Nguyen L."/>
            <person name="Okwuonu G."/>
            <person name="Ongeri F."/>
            <person name="Patil S."/>
            <person name="Petrosino J."/>
            <person name="Pham C."/>
            <person name="Pham P."/>
            <person name="Pu L.-L."/>
            <person name="Puazo M."/>
            <person name="Raj R."/>
            <person name="Reid J."/>
            <person name="Rouhana J."/>
            <person name="Saada N."/>
            <person name="Shang Y."/>
            <person name="Simmons D."/>
            <person name="Thornton R."/>
            <person name="Warren J."/>
            <person name="Weissenberger G."/>
            <person name="Zhang J."/>
            <person name="Zhang L."/>
            <person name="Zhou C."/>
            <person name="Zhu D."/>
            <person name="Muzny D."/>
            <person name="Worley K."/>
            <person name="Gibbs R."/>
        </authorList>
    </citation>
    <scope>NUCLEOTIDE SEQUENCE [LARGE SCALE GENOMIC DNA]</scope>
    <source>
        <strain evidence="2 3">ATCC 51172</strain>
    </source>
</reference>